<accession>A0A1I5MXT3</accession>
<evidence type="ECO:0000313" key="2">
    <source>
        <dbReference type="Proteomes" id="UP000199306"/>
    </source>
</evidence>
<organism evidence="1 2">
    <name type="scientific">Pseudarcicella hirudinis</name>
    <dbReference type="NCBI Taxonomy" id="1079859"/>
    <lineage>
        <taxon>Bacteria</taxon>
        <taxon>Pseudomonadati</taxon>
        <taxon>Bacteroidota</taxon>
        <taxon>Cytophagia</taxon>
        <taxon>Cytophagales</taxon>
        <taxon>Flectobacillaceae</taxon>
        <taxon>Pseudarcicella</taxon>
    </lineage>
</organism>
<dbReference type="RefSeq" id="WP_092011548.1">
    <property type="nucleotide sequence ID" value="NZ_FOXH01000001.1"/>
</dbReference>
<dbReference type="STRING" id="1079859.SAMN04515674_101499"/>
<proteinExistence type="predicted"/>
<dbReference type="Proteomes" id="UP000199306">
    <property type="component" value="Unassembled WGS sequence"/>
</dbReference>
<evidence type="ECO:0000313" key="1">
    <source>
        <dbReference type="EMBL" id="SFP14303.1"/>
    </source>
</evidence>
<gene>
    <name evidence="1" type="ORF">SAMN04515674_101499</name>
</gene>
<reference evidence="1 2" key="1">
    <citation type="submission" date="2016-10" db="EMBL/GenBank/DDBJ databases">
        <authorList>
            <person name="de Groot N.N."/>
        </authorList>
    </citation>
    <scope>NUCLEOTIDE SEQUENCE [LARGE SCALE GENOMIC DNA]</scope>
    <source>
        <strain evidence="2">E92,LMG 26720,CCM 7988</strain>
    </source>
</reference>
<keyword evidence="2" id="KW-1185">Reference proteome</keyword>
<name>A0A1I5MXT3_9BACT</name>
<dbReference type="AlphaFoldDB" id="A0A1I5MXT3"/>
<dbReference type="EMBL" id="FOXH01000001">
    <property type="protein sequence ID" value="SFP14303.1"/>
    <property type="molecule type" value="Genomic_DNA"/>
</dbReference>
<sequence length="116" mass="13327">MKENNNAKLDAAAKILIATGQIQYLAHNLSNMLQALVIERAYSDPFGSTSHIIKKGEDLLNSSVERLTHVFEDMSLFMDEWDRSLEIDKRVIQVPFEILVHDMDEVHNPYLPDDEE</sequence>
<protein>
    <submittedName>
        <fullName evidence="1">Uncharacterized protein</fullName>
    </submittedName>
</protein>